<keyword evidence="3" id="KW-1185">Reference proteome</keyword>
<dbReference type="eggNOG" id="COG1126">
    <property type="taxonomic scope" value="Bacteria"/>
</dbReference>
<reference evidence="2" key="1">
    <citation type="submission" date="2006-08" db="EMBL/GenBank/DDBJ databases">
        <title>Complete sequence of Chromosome 2 of Burkholderia cepacia AMMD.</title>
        <authorList>
            <consortium name="US DOE Joint Genome Institute"/>
            <person name="Copeland A."/>
            <person name="Lucas S."/>
            <person name="Lapidus A."/>
            <person name="Barry K."/>
            <person name="Detter J.C."/>
            <person name="Glavina del Rio T."/>
            <person name="Hammon N."/>
            <person name="Israni S."/>
            <person name="Pitluck S."/>
            <person name="Bruce D."/>
            <person name="Chain P."/>
            <person name="Malfatti S."/>
            <person name="Shin M."/>
            <person name="Vergez L."/>
            <person name="Schmutz J."/>
            <person name="Larimer F."/>
            <person name="Land M."/>
            <person name="Hauser L."/>
            <person name="Kyrpides N."/>
            <person name="Kim E."/>
            <person name="Parke J."/>
            <person name="Coenye T."/>
            <person name="Konstantinidis K."/>
            <person name="Ramette A."/>
            <person name="Tiedje J."/>
            <person name="Richardson P."/>
        </authorList>
    </citation>
    <scope>NUCLEOTIDE SEQUENCE</scope>
    <source>
        <strain evidence="2">AMMD</strain>
    </source>
</reference>
<dbReference type="AlphaFoldDB" id="Q0B9X5"/>
<keyword evidence="2" id="KW-0067">ATP-binding</keyword>
<evidence type="ECO:0000313" key="2">
    <source>
        <dbReference type="EMBL" id="ABI89048.1"/>
    </source>
</evidence>
<evidence type="ECO:0000313" key="3">
    <source>
        <dbReference type="Proteomes" id="UP000000662"/>
    </source>
</evidence>
<sequence>MSSFPPAGWPATSLNHAERNHESAKRVGTRLLFMDQGGIAEDGHPVDLIDRPPTPRLQEFLKHVS</sequence>
<name>Q0B9X5_BURCM</name>
<dbReference type="GO" id="GO:0005524">
    <property type="term" value="F:ATP binding"/>
    <property type="evidence" value="ECO:0007669"/>
    <property type="project" value="UniProtKB-KW"/>
</dbReference>
<dbReference type="KEGG" id="bam:Bamb_3494"/>
<gene>
    <name evidence="2" type="ordered locus">Bamb_3494</name>
</gene>
<organism evidence="2 3">
    <name type="scientific">Burkholderia ambifaria (strain ATCC BAA-244 / DSM 16087 / CCUG 44356 / LMG 19182 / AMMD)</name>
    <name type="common">Burkholderia cepacia (strain AMMD)</name>
    <dbReference type="NCBI Taxonomy" id="339670"/>
    <lineage>
        <taxon>Bacteria</taxon>
        <taxon>Pseudomonadati</taxon>
        <taxon>Pseudomonadota</taxon>
        <taxon>Betaproteobacteria</taxon>
        <taxon>Burkholderiales</taxon>
        <taxon>Burkholderiaceae</taxon>
        <taxon>Burkholderia</taxon>
        <taxon>Burkholderia cepacia complex</taxon>
    </lineage>
</organism>
<proteinExistence type="predicted"/>
<evidence type="ECO:0000256" key="1">
    <source>
        <dbReference type="SAM" id="MobiDB-lite"/>
    </source>
</evidence>
<feature type="compositionally biased region" description="Basic and acidic residues" evidence="1">
    <location>
        <begin position="16"/>
        <end position="25"/>
    </location>
</feature>
<protein>
    <submittedName>
        <fullName evidence="2">Amino acid ABC transporter ATP-binding protein, PAAT family</fullName>
    </submittedName>
</protein>
<accession>Q0B9X5</accession>
<keyword evidence="2" id="KW-0547">Nucleotide-binding</keyword>
<dbReference type="EMBL" id="CP000441">
    <property type="protein sequence ID" value="ABI89048.1"/>
    <property type="molecule type" value="Genomic_DNA"/>
</dbReference>
<feature type="region of interest" description="Disordered" evidence="1">
    <location>
        <begin position="1"/>
        <end position="25"/>
    </location>
</feature>
<dbReference type="PATRIC" id="fig|339670.21.peg.3710"/>
<feature type="region of interest" description="Disordered" evidence="1">
    <location>
        <begin position="42"/>
        <end position="65"/>
    </location>
</feature>
<dbReference type="Proteomes" id="UP000000662">
    <property type="component" value="Chromosome 2"/>
</dbReference>